<comment type="caution">
    <text evidence="9">The sequence shown here is derived from an EMBL/GenBank/DDBJ whole genome shotgun (WGS) entry which is preliminary data.</text>
</comment>
<dbReference type="GO" id="GO:0003979">
    <property type="term" value="F:UDP-glucose 6-dehydrogenase activity"/>
    <property type="evidence" value="ECO:0007669"/>
    <property type="project" value="UniProtKB-EC"/>
</dbReference>
<evidence type="ECO:0000256" key="1">
    <source>
        <dbReference type="ARBA" id="ARBA00004701"/>
    </source>
</evidence>
<dbReference type="PANTHER" id="PTHR43750:SF3">
    <property type="entry name" value="UDP-GLUCOSE 6-DEHYDROGENASE TUAD"/>
    <property type="match status" value="1"/>
</dbReference>
<dbReference type="PIRSF" id="PIRSF000124">
    <property type="entry name" value="UDPglc_GDPman_dh"/>
    <property type="match status" value="1"/>
</dbReference>
<dbReference type="EC" id="1.1.1.22" evidence="3 7"/>
<accession>A0ABT9YV78</accession>
<dbReference type="InterPro" id="IPR014026">
    <property type="entry name" value="UDP-Glc/GDP-Man_DH_dimer"/>
</dbReference>
<keyword evidence="5 7" id="KW-0520">NAD</keyword>
<protein>
    <recommendedName>
        <fullName evidence="3 7">UDP-glucose 6-dehydrogenase</fullName>
        <ecNumber evidence="3 7">1.1.1.22</ecNumber>
    </recommendedName>
</protein>
<dbReference type="InterPro" id="IPR036291">
    <property type="entry name" value="NAD(P)-bd_dom_sf"/>
</dbReference>
<keyword evidence="10" id="KW-1185">Reference proteome</keyword>
<dbReference type="InterPro" id="IPR014027">
    <property type="entry name" value="UDP-Glc/GDP-Man_DH_C"/>
</dbReference>
<evidence type="ECO:0000256" key="4">
    <source>
        <dbReference type="ARBA" id="ARBA00023002"/>
    </source>
</evidence>
<dbReference type="NCBIfam" id="TIGR03026">
    <property type="entry name" value="NDP-sugDHase"/>
    <property type="match status" value="1"/>
</dbReference>
<dbReference type="Pfam" id="PF03720">
    <property type="entry name" value="UDPG_MGDP_dh_C"/>
    <property type="match status" value="1"/>
</dbReference>
<keyword evidence="4 7" id="KW-0560">Oxidoreductase</keyword>
<evidence type="ECO:0000256" key="5">
    <source>
        <dbReference type="ARBA" id="ARBA00023027"/>
    </source>
</evidence>
<dbReference type="EMBL" id="JAUSTZ010000001">
    <property type="protein sequence ID" value="MDQ0223889.1"/>
    <property type="molecule type" value="Genomic_DNA"/>
</dbReference>
<sequence>MNIAVIGAGYVGMTTSVAFAAYGHHVVVVEHNEEKVKLLSQGYLPFYEAGMEDMMKQQLKLGQLSFTTSIRKSLKQAEYVFITVGTPSLPSGEADLSFVEQVAQSIGTFIDDYKIIIMKSTVPVGTGKKVQEIIFSQLQKRNVDIPFDLVSNPEFLREGRALKDALQPDRIILGCENDRAKMKMNSLYNDFQSKILFTALNDAEMIKYASNTFLATKISFVNELARLCENLNVDITNVAKGMGLDKRIGPDFLQAGIGFGGSCFPKDIKALLAFSAANHVPFQILQAVQSVNDSQVEWFMTNVANTLGDLTNKHIAILGLTFKPETDDIREASSLRVIEYLIQNHAIVSAYDPKGIDQIKRIFPMINYAQTPIGAIEGADAIILVTEWKELIHLDWEAIKLKVNKPVIFDGRNALDRNRLVDLGYTYIGVGVKGNI</sequence>
<evidence type="ECO:0000313" key="9">
    <source>
        <dbReference type="EMBL" id="MDQ0223889.1"/>
    </source>
</evidence>
<dbReference type="SUPFAM" id="SSF51735">
    <property type="entry name" value="NAD(P)-binding Rossmann-fold domains"/>
    <property type="match status" value="1"/>
</dbReference>
<evidence type="ECO:0000256" key="3">
    <source>
        <dbReference type="ARBA" id="ARBA00012954"/>
    </source>
</evidence>
<dbReference type="SMART" id="SM00984">
    <property type="entry name" value="UDPG_MGDP_dh_C"/>
    <property type="match status" value="1"/>
</dbReference>
<name>A0ABT9YV78_9BACI</name>
<evidence type="ECO:0000259" key="8">
    <source>
        <dbReference type="SMART" id="SM00984"/>
    </source>
</evidence>
<dbReference type="Gene3D" id="1.20.5.100">
    <property type="entry name" value="Cytochrome c1, transmembrane anchor, C-terminal"/>
    <property type="match status" value="1"/>
</dbReference>
<comment type="catalytic activity">
    <reaction evidence="6 7">
        <text>UDP-alpha-D-glucose + 2 NAD(+) + H2O = UDP-alpha-D-glucuronate + 2 NADH + 3 H(+)</text>
        <dbReference type="Rhea" id="RHEA:23596"/>
        <dbReference type="ChEBI" id="CHEBI:15377"/>
        <dbReference type="ChEBI" id="CHEBI:15378"/>
        <dbReference type="ChEBI" id="CHEBI:57540"/>
        <dbReference type="ChEBI" id="CHEBI:57945"/>
        <dbReference type="ChEBI" id="CHEBI:58052"/>
        <dbReference type="ChEBI" id="CHEBI:58885"/>
        <dbReference type="EC" id="1.1.1.22"/>
    </reaction>
</comment>
<dbReference type="Proteomes" id="UP001232245">
    <property type="component" value="Unassembled WGS sequence"/>
</dbReference>
<dbReference type="Pfam" id="PF03721">
    <property type="entry name" value="UDPG_MGDP_dh_N"/>
    <property type="match status" value="1"/>
</dbReference>
<gene>
    <name evidence="9" type="ORF">J2S02_000211</name>
</gene>
<dbReference type="InterPro" id="IPR017476">
    <property type="entry name" value="UDP-Glc/GDP-Man"/>
</dbReference>
<dbReference type="InterPro" id="IPR008927">
    <property type="entry name" value="6-PGluconate_DH-like_C_sf"/>
</dbReference>
<dbReference type="Gene3D" id="3.40.50.720">
    <property type="entry name" value="NAD(P)-binding Rossmann-like Domain"/>
    <property type="match status" value="2"/>
</dbReference>
<evidence type="ECO:0000313" key="10">
    <source>
        <dbReference type="Proteomes" id="UP001232245"/>
    </source>
</evidence>
<evidence type="ECO:0000256" key="6">
    <source>
        <dbReference type="ARBA" id="ARBA00047473"/>
    </source>
</evidence>
<proteinExistence type="inferred from homology"/>
<dbReference type="SUPFAM" id="SSF52413">
    <property type="entry name" value="UDP-glucose/GDP-mannose dehydrogenase C-terminal domain"/>
    <property type="match status" value="1"/>
</dbReference>
<reference evidence="9 10" key="1">
    <citation type="submission" date="2023-07" db="EMBL/GenBank/DDBJ databases">
        <title>Genomic Encyclopedia of Type Strains, Phase IV (KMG-IV): sequencing the most valuable type-strain genomes for metagenomic binning, comparative biology and taxonomic classification.</title>
        <authorList>
            <person name="Goeker M."/>
        </authorList>
    </citation>
    <scope>NUCLEOTIDE SEQUENCE [LARGE SCALE GENOMIC DNA]</scope>
    <source>
        <strain evidence="9 10">DSM 17723</strain>
    </source>
</reference>
<dbReference type="InterPro" id="IPR028357">
    <property type="entry name" value="UDPglc_DH_bac"/>
</dbReference>
<evidence type="ECO:0000256" key="2">
    <source>
        <dbReference type="ARBA" id="ARBA00006601"/>
    </source>
</evidence>
<dbReference type="InterPro" id="IPR001732">
    <property type="entry name" value="UDP-Glc/GDP-Man_DH_N"/>
</dbReference>
<organism evidence="9 10">
    <name type="scientific">Metabacillus niabensis</name>
    <dbReference type="NCBI Taxonomy" id="324854"/>
    <lineage>
        <taxon>Bacteria</taxon>
        <taxon>Bacillati</taxon>
        <taxon>Bacillota</taxon>
        <taxon>Bacilli</taxon>
        <taxon>Bacillales</taxon>
        <taxon>Bacillaceae</taxon>
        <taxon>Metabacillus</taxon>
    </lineage>
</organism>
<dbReference type="PIRSF" id="PIRSF500134">
    <property type="entry name" value="UDPglc_DH_bac"/>
    <property type="match status" value="1"/>
</dbReference>
<comment type="similarity">
    <text evidence="2 7">Belongs to the UDP-glucose/GDP-mannose dehydrogenase family.</text>
</comment>
<dbReference type="InterPro" id="IPR036220">
    <property type="entry name" value="UDP-Glc/GDP-Man_DH_C_sf"/>
</dbReference>
<dbReference type="PANTHER" id="PTHR43750">
    <property type="entry name" value="UDP-GLUCOSE 6-DEHYDROGENASE TUAD"/>
    <property type="match status" value="1"/>
</dbReference>
<dbReference type="SUPFAM" id="SSF48179">
    <property type="entry name" value="6-phosphogluconate dehydrogenase C-terminal domain-like"/>
    <property type="match status" value="1"/>
</dbReference>
<dbReference type="Pfam" id="PF00984">
    <property type="entry name" value="UDPG_MGDP_dh"/>
    <property type="match status" value="1"/>
</dbReference>
<comment type="pathway">
    <text evidence="1">Nucleotide-sugar biosynthesis; UDP-alpha-D-glucuronate biosynthesis; UDP-alpha-D-glucuronate from UDP-alpha-D-glucose: step 1/1.</text>
</comment>
<feature type="domain" description="UDP-glucose/GDP-mannose dehydrogenase C-terminal" evidence="8">
    <location>
        <begin position="316"/>
        <end position="417"/>
    </location>
</feature>
<evidence type="ECO:0000256" key="7">
    <source>
        <dbReference type="PIRNR" id="PIRNR000124"/>
    </source>
</evidence>